<dbReference type="InterPro" id="IPR047092">
    <property type="entry name" value="AFUB_07903/YDR124W-like_hel"/>
</dbReference>
<dbReference type="AlphaFoldDB" id="A0A177DM52"/>
<dbReference type="GeneID" id="29114097"/>
<name>A0A177DM52_ALTAL</name>
<keyword evidence="4" id="KW-1185">Reference proteome</keyword>
<dbReference type="PANTHER" id="PTHR36102:SF1">
    <property type="entry name" value="YDR124W-LIKE HELICAL BUNDLE DOMAIN-CONTAINING PROTEIN"/>
    <property type="match status" value="1"/>
</dbReference>
<evidence type="ECO:0000313" key="3">
    <source>
        <dbReference type="EMBL" id="OAG19889.1"/>
    </source>
</evidence>
<feature type="region of interest" description="Disordered" evidence="1">
    <location>
        <begin position="359"/>
        <end position="413"/>
    </location>
</feature>
<dbReference type="Proteomes" id="UP000077248">
    <property type="component" value="Unassembled WGS sequence"/>
</dbReference>
<organism evidence="3 4">
    <name type="scientific">Alternaria alternata</name>
    <name type="common">Alternaria rot fungus</name>
    <name type="synonym">Torula alternata</name>
    <dbReference type="NCBI Taxonomy" id="5599"/>
    <lineage>
        <taxon>Eukaryota</taxon>
        <taxon>Fungi</taxon>
        <taxon>Dikarya</taxon>
        <taxon>Ascomycota</taxon>
        <taxon>Pezizomycotina</taxon>
        <taxon>Dothideomycetes</taxon>
        <taxon>Pleosporomycetidae</taxon>
        <taxon>Pleosporales</taxon>
        <taxon>Pleosporineae</taxon>
        <taxon>Pleosporaceae</taxon>
        <taxon>Alternaria</taxon>
        <taxon>Alternaria sect. Alternaria</taxon>
        <taxon>Alternaria alternata complex</taxon>
    </lineage>
</organism>
<accession>A0A177DM52</accession>
<dbReference type="PANTHER" id="PTHR36102">
    <property type="entry name" value="CHROMOSOME 10, WHOLE GENOME SHOTGUN SEQUENCE"/>
    <property type="match status" value="1"/>
</dbReference>
<dbReference type="VEuPathDB" id="FungiDB:CC77DRAFT_1062223"/>
<feature type="region of interest" description="Disordered" evidence="1">
    <location>
        <begin position="426"/>
        <end position="457"/>
    </location>
</feature>
<proteinExistence type="predicted"/>
<dbReference type="EMBL" id="KV441480">
    <property type="protein sequence ID" value="OAG19889.1"/>
    <property type="molecule type" value="Genomic_DNA"/>
</dbReference>
<feature type="compositionally biased region" description="Basic and acidic residues" evidence="1">
    <location>
        <begin position="395"/>
        <end position="409"/>
    </location>
</feature>
<evidence type="ECO:0000313" key="4">
    <source>
        <dbReference type="Proteomes" id="UP000077248"/>
    </source>
</evidence>
<feature type="region of interest" description="Disordered" evidence="1">
    <location>
        <begin position="141"/>
        <end position="178"/>
    </location>
</feature>
<dbReference type="STRING" id="5599.A0A177DM52"/>
<dbReference type="KEGG" id="aalt:CC77DRAFT_1062223"/>
<dbReference type="Pfam" id="PF11001">
    <property type="entry name" value="AFUB_07903_YDR124W_hel"/>
    <property type="match status" value="1"/>
</dbReference>
<evidence type="ECO:0000256" key="1">
    <source>
        <dbReference type="SAM" id="MobiDB-lite"/>
    </source>
</evidence>
<sequence length="588" mass="66035">MAKFRPVNPSAPPARDRQPMQTSDGAAMTGDRSGADSWAMVHGADDFGKSSATSSQAIEATVKQDEPEEAVAIPTPIGCWKVISPDGREERVFKPIPGFEHLFNGPAQLQGPPRPAESPRAVVMPVSQSIVSQVPALLRERQTKKRERTRSQARGRLSRTVARQPSDDENDEQCDDRDVSVPAAKSYTFYIGDVKELKRFFRKRLDELTMKPVRPIVTAWVKLLEPKRLTRFGPYHKKLPNEQPQECTPPWWPRDVPYEEPSHLDKDGLLTLAVDLMLQHRNIDVGKRNMDWVTRLRNAAHYAVETTPPDQFSSSKGSAFSERMQGRALGEIIPNLFDIALSYQEHFARYTLYEGTKNRDPGIGTHVTWQPLTRPPRQAPAPRKRVRQTRTKPASRTEYDAHESGHDTEVDNTATESHVRIEGQVREPRQQAQAPSHGDPAPHLQHMHAGSSTTTLNTSFGQSMHACHLDDNMDLDVKLADHVPYQGRFSVRSNFDYDQPIQFPNGLPSYHHIPQFQQGVGRSDIIPATTSGYEQPFSMFPAYHPQAGISTFESSAGFPVYHDVFVPPFFDGLPTVNSISCQPETSHH</sequence>
<dbReference type="InterPro" id="IPR021264">
    <property type="entry name" value="AFUB_079030/YDR124W-like"/>
</dbReference>
<evidence type="ECO:0000259" key="2">
    <source>
        <dbReference type="Pfam" id="PF11001"/>
    </source>
</evidence>
<dbReference type="RefSeq" id="XP_018385310.1">
    <property type="nucleotide sequence ID" value="XM_018528503.1"/>
</dbReference>
<reference evidence="3 4" key="1">
    <citation type="submission" date="2016-05" db="EMBL/GenBank/DDBJ databases">
        <title>Comparative analysis of secretome profiles of manganese(II)-oxidizing ascomycete fungi.</title>
        <authorList>
            <consortium name="DOE Joint Genome Institute"/>
            <person name="Zeiner C.A."/>
            <person name="Purvine S.O."/>
            <person name="Zink E.M."/>
            <person name="Wu S."/>
            <person name="Pasa-Tolic L."/>
            <person name="Chaput D.L."/>
            <person name="Haridas S."/>
            <person name="Grigoriev I.V."/>
            <person name="Santelli C.M."/>
            <person name="Hansel C.M."/>
        </authorList>
    </citation>
    <scope>NUCLEOTIDE SEQUENCE [LARGE SCALE GENOMIC DNA]</scope>
    <source>
        <strain evidence="3 4">SRC1lrK2f</strain>
    </source>
</reference>
<protein>
    <recommendedName>
        <fullName evidence="2">Subtelomeric hrmA-associated cluster protein AFUB-079030/YDR124W-like helical bundle domain-containing protein</fullName>
    </recommendedName>
</protein>
<feature type="compositionally biased region" description="Basic residues" evidence="1">
    <location>
        <begin position="142"/>
        <end position="157"/>
    </location>
</feature>
<feature type="domain" description="Subtelomeric hrmA-associated cluster protein AFUB-079030/YDR124W-like helical bundle" evidence="2">
    <location>
        <begin position="191"/>
        <end position="289"/>
    </location>
</feature>
<gene>
    <name evidence="3" type="ORF">CC77DRAFT_1062223</name>
</gene>
<dbReference type="OMA" id="YEEPSHL"/>
<feature type="region of interest" description="Disordered" evidence="1">
    <location>
        <begin position="1"/>
        <end position="68"/>
    </location>
</feature>